<dbReference type="GO" id="GO:0005930">
    <property type="term" value="C:axoneme"/>
    <property type="evidence" value="ECO:0007669"/>
    <property type="project" value="UniProtKB-SubCell"/>
</dbReference>
<dbReference type="InterPro" id="IPR018247">
    <property type="entry name" value="EF_Hand_1_Ca_BS"/>
</dbReference>
<evidence type="ECO:0000259" key="3">
    <source>
        <dbReference type="PROSITE" id="PS50222"/>
    </source>
</evidence>
<name>A0A090M603_OSTTA</name>
<keyword evidence="5" id="KW-1185">Reference proteome</keyword>
<dbReference type="OrthoDB" id="537968at2759"/>
<dbReference type="KEGG" id="ota:OT_ostta04g02030"/>
<comment type="subcellular location">
    <subcellularLocation>
        <location evidence="1">Cytoplasm</location>
        <location evidence="1">Cytoskeleton</location>
        <location evidence="1">Cilium axoneme</location>
    </subcellularLocation>
</comment>
<evidence type="ECO:0000313" key="5">
    <source>
        <dbReference type="Proteomes" id="UP000009170"/>
    </source>
</evidence>
<dbReference type="PANTHER" id="PTHR24114:SF2">
    <property type="entry name" value="F-BOX DOMAIN-CONTAINING PROTEIN-RELATED"/>
    <property type="match status" value="1"/>
</dbReference>
<dbReference type="RefSeq" id="XP_022838746.1">
    <property type="nucleotide sequence ID" value="XM_022984482.1"/>
</dbReference>
<proteinExistence type="predicted"/>
<feature type="domain" description="EF-hand" evidence="3">
    <location>
        <begin position="914"/>
        <end position="949"/>
    </location>
</feature>
<reference evidence="4 5" key="2">
    <citation type="journal article" date="2014" name="BMC Genomics">
        <title>An improved genome of the model marine alga Ostreococcus tauri unfolds by assessing Illumina de novo assemblies.</title>
        <authorList>
            <person name="Blanc-Mathieu R."/>
            <person name="Verhelst B."/>
            <person name="Derelle E."/>
            <person name="Rombauts S."/>
            <person name="Bouget F.Y."/>
            <person name="Carre I."/>
            <person name="Chateau A."/>
            <person name="Eyre-Walker A."/>
            <person name="Grimsley N."/>
            <person name="Moreau H."/>
            <person name="Piegu B."/>
            <person name="Rivals E."/>
            <person name="Schackwitz W."/>
            <person name="Van de Peer Y."/>
            <person name="Piganeau G."/>
        </authorList>
    </citation>
    <scope>NUCLEOTIDE SEQUENCE [LARGE SCALE GENOMIC DNA]</scope>
    <source>
        <strain evidence="5">OTTH 0595 / CCAP 157/2 / RCC745</strain>
    </source>
</reference>
<sequence length="994" mass="109945">MATRGEGVDGDAVSRVETAYEEIQRRLVERRRRCAKTATVGWTRELDDDVDLTRDIPKWRAPREGVMGRTACGRAITAACAETGARVSARVVRQLEKRDADARYADLGTIGARVIARGVVENAVTESLDVSGNRIDDDGVAALCEAAGRSARLRALNFSENRLSSAVESTSAVRRVKVLNFTSCGVDDACAMALFATLIGDDCALESLNLSKNRVTDACGRILGDTLAKGGALRSLDLSWNSIGARACVHIARGLRGIGRLEYLSLAWNGIGDEGGKLIGDTLRTNRSLIELDLSRCRLGCDACMVISEGLRTNDTLTTLKLDHNACGEDGGRHLMMMLLQNDYLTTLTLEGSSFVDVLKRKRDSSLKKSVATFNPHNPDGHHALNLDDTGDRAIASQLWHQDRENPGSMKSAKLLSTGGVKKGLVSSDVLDNFRRDGLDSITSDGGVLEIQFASSAARVARRPQVIEVEDFDNILRQLRNNRLSDFERLCRLKMFCRSYYFHAEHAAKLLETFILAGDDRLQAASACYARLLDAENAERMFKSKTEFDKLKESIGSYMHFRATNPTGRYVLNLATGIDRVIASTLMDSATFEGRRRTWRNARLNTARVTDLLSSGVPESLMRSMPPVGTLEFDYTSNIRVLEKAEAMSNDQLHSFLRDKCVLTADANDWSIEEPIVALHALREASVYLNITSKQYERVCAVFAPGADRVEAGVILFTRVIDHANIPAFVVHRMSCYEQCVFGARLGWRNVLGDSLQAFTVHYRLDLNCDEQAGVAKQLVSSAVREFKEVQVIRNVTINGRRLARDPVEDDTLWSVLTAESFTPTLEFDYFGRDVWDVVRKELNVHVVPEEKPEREATLKRLATRLAFIRAATLHGFWIDPDAASADRSHRAVWRSAWVASLRQIVAAESQHGGQNPPLRVIFDLIDDDGSGSLSIDELSLGVGVLGCPIPRRLLARHALAIRPDHFADPRRRSDDVVDFDAFERVCADAVAAL</sequence>
<reference evidence="5" key="1">
    <citation type="journal article" date="2006" name="Proc. Natl. Acad. Sci. U.S.A.">
        <title>Genome analysis of the smallest free-living eukaryote Ostreococcus tauri unveils many unique features.</title>
        <authorList>
            <person name="Derelle E."/>
            <person name="Ferraz C."/>
            <person name="Rombauts S."/>
            <person name="Rouze P."/>
            <person name="Worden A.Z."/>
            <person name="Robbens S."/>
            <person name="Partensky F."/>
            <person name="Degroeve S."/>
            <person name="Echeynie S."/>
            <person name="Cooke R."/>
            <person name="Saeys Y."/>
            <person name="Wuyts J."/>
            <person name="Jabbari K."/>
            <person name="Bowler C."/>
            <person name="Panaud O."/>
            <person name="Piegu B."/>
            <person name="Ball S.G."/>
            <person name="Ral J.-P."/>
            <person name="Bouget F.-Y."/>
            <person name="Piganeau G."/>
            <person name="De Baets B."/>
            <person name="Picard A."/>
            <person name="Delseny M."/>
            <person name="Demaille J."/>
            <person name="Van de Peer Y."/>
            <person name="Moreau H."/>
        </authorList>
    </citation>
    <scope>NUCLEOTIDE SEQUENCE [LARGE SCALE GENOMIC DNA]</scope>
    <source>
        <strain evidence="5">OTTH 0595 / CCAP 157/2 / RCC745</strain>
    </source>
</reference>
<evidence type="ECO:0000256" key="1">
    <source>
        <dbReference type="ARBA" id="ARBA00004430"/>
    </source>
</evidence>
<dbReference type="InterPro" id="IPR001611">
    <property type="entry name" value="Leu-rich_rpt"/>
</dbReference>
<accession>A0A090M603</accession>
<organism evidence="4 5">
    <name type="scientific">Ostreococcus tauri</name>
    <name type="common">Marine green alga</name>
    <dbReference type="NCBI Taxonomy" id="70448"/>
    <lineage>
        <taxon>Eukaryota</taxon>
        <taxon>Viridiplantae</taxon>
        <taxon>Chlorophyta</taxon>
        <taxon>Mamiellophyceae</taxon>
        <taxon>Mamiellales</taxon>
        <taxon>Bathycoccaceae</taxon>
        <taxon>Ostreococcus</taxon>
    </lineage>
</organism>
<dbReference type="PROSITE" id="PS50222">
    <property type="entry name" value="EF_HAND_2"/>
    <property type="match status" value="1"/>
</dbReference>
<dbReference type="SUPFAM" id="SSF52047">
    <property type="entry name" value="RNI-like"/>
    <property type="match status" value="1"/>
</dbReference>
<comment type="caution">
    <text evidence="4">The sequence shown here is derived from an EMBL/GenBank/DDBJ whole genome shotgun (WGS) entry which is preliminary data.</text>
</comment>
<dbReference type="Gene3D" id="3.80.10.10">
    <property type="entry name" value="Ribonuclease Inhibitor"/>
    <property type="match status" value="3"/>
</dbReference>
<evidence type="ECO:0000313" key="4">
    <source>
        <dbReference type="EMBL" id="CEF97544.1"/>
    </source>
</evidence>
<dbReference type="GO" id="GO:0005509">
    <property type="term" value="F:calcium ion binding"/>
    <property type="evidence" value="ECO:0007669"/>
    <property type="project" value="InterPro"/>
</dbReference>
<dbReference type="EMBL" id="CAID01000004">
    <property type="protein sequence ID" value="CEF97544.1"/>
    <property type="molecule type" value="Genomic_DNA"/>
</dbReference>
<dbReference type="STRING" id="70448.A0A090M603"/>
<dbReference type="SUPFAM" id="SSF47473">
    <property type="entry name" value="EF-hand"/>
    <property type="match status" value="1"/>
</dbReference>
<dbReference type="Pfam" id="PF13516">
    <property type="entry name" value="LRR_6"/>
    <property type="match status" value="3"/>
</dbReference>
<dbReference type="InterPro" id="IPR052394">
    <property type="entry name" value="LRR-containing"/>
</dbReference>
<dbReference type="InterPro" id="IPR032675">
    <property type="entry name" value="LRR_dom_sf"/>
</dbReference>
<dbReference type="Proteomes" id="UP000009170">
    <property type="component" value="Unassembled WGS sequence"/>
</dbReference>
<dbReference type="Pfam" id="PF14771">
    <property type="entry name" value="DUF4476"/>
    <property type="match status" value="1"/>
</dbReference>
<dbReference type="InterPro" id="IPR002048">
    <property type="entry name" value="EF_hand_dom"/>
</dbReference>
<dbReference type="InParanoid" id="A0A090M603"/>
<evidence type="ECO:0000256" key="2">
    <source>
        <dbReference type="ARBA" id="ARBA00022837"/>
    </source>
</evidence>
<dbReference type="AlphaFoldDB" id="A0A090M603"/>
<protein>
    <submittedName>
        <fullName evidence="4">Leucine-rich repeat, ribonuclease inhibitor subtype</fullName>
    </submittedName>
</protein>
<keyword evidence="2" id="KW-0106">Calcium</keyword>
<dbReference type="SMART" id="SM00368">
    <property type="entry name" value="LRR_RI"/>
    <property type="match status" value="6"/>
</dbReference>
<dbReference type="InterPro" id="IPR028011">
    <property type="entry name" value="DUF4476"/>
</dbReference>
<dbReference type="InterPro" id="IPR011992">
    <property type="entry name" value="EF-hand-dom_pair"/>
</dbReference>
<dbReference type="PROSITE" id="PS00018">
    <property type="entry name" value="EF_HAND_1"/>
    <property type="match status" value="1"/>
</dbReference>
<dbReference type="PANTHER" id="PTHR24114">
    <property type="entry name" value="LEUCINE RICH REPEAT FAMILY PROTEIN"/>
    <property type="match status" value="1"/>
</dbReference>
<gene>
    <name evidence="4" type="ORF">OT_ostta04g02030</name>
</gene>
<dbReference type="GeneID" id="9834056"/>